<feature type="modified residue" description="4-aspartylphosphate" evidence="6">
    <location>
        <position position="530"/>
    </location>
</feature>
<dbReference type="Pfam" id="PF00072">
    <property type="entry name" value="Response_reg"/>
    <property type="match status" value="1"/>
</dbReference>
<dbReference type="Pfam" id="PF00512">
    <property type="entry name" value="HisKA"/>
    <property type="match status" value="1"/>
</dbReference>
<keyword evidence="8" id="KW-0472">Membrane</keyword>
<dbReference type="PANTHER" id="PTHR43047:SF72">
    <property type="entry name" value="OSMOSENSING HISTIDINE PROTEIN KINASE SLN1"/>
    <property type="match status" value="1"/>
</dbReference>
<dbReference type="CDD" id="cd16922">
    <property type="entry name" value="HATPase_EvgS-ArcB-TorS-like"/>
    <property type="match status" value="1"/>
</dbReference>
<dbReference type="Pfam" id="PF02518">
    <property type="entry name" value="HATPase_c"/>
    <property type="match status" value="1"/>
</dbReference>
<feature type="transmembrane region" description="Helical" evidence="8">
    <location>
        <begin position="95"/>
        <end position="112"/>
    </location>
</feature>
<dbReference type="SUPFAM" id="SSF47226">
    <property type="entry name" value="Histidine-containing phosphotransfer domain, HPT domain"/>
    <property type="match status" value="1"/>
</dbReference>
<dbReference type="Gene3D" id="3.40.50.2300">
    <property type="match status" value="1"/>
</dbReference>
<name>A0ABV7CM09_9GAMM</name>
<dbReference type="InterPro" id="IPR004358">
    <property type="entry name" value="Sig_transdc_His_kin-like_C"/>
</dbReference>
<feature type="transmembrane region" description="Helical" evidence="8">
    <location>
        <begin position="187"/>
        <end position="209"/>
    </location>
</feature>
<evidence type="ECO:0000259" key="9">
    <source>
        <dbReference type="PROSITE" id="PS50109"/>
    </source>
</evidence>
<evidence type="ECO:0000256" key="3">
    <source>
        <dbReference type="ARBA" id="ARBA00022553"/>
    </source>
</evidence>
<dbReference type="SUPFAM" id="SSF52172">
    <property type="entry name" value="CheY-like"/>
    <property type="match status" value="1"/>
</dbReference>
<dbReference type="SMART" id="SM00448">
    <property type="entry name" value="REC"/>
    <property type="match status" value="1"/>
</dbReference>
<dbReference type="InterPro" id="IPR036641">
    <property type="entry name" value="HPT_dom_sf"/>
</dbReference>
<reference evidence="12" key="1">
    <citation type="journal article" date="2019" name="Int. J. Syst. Evol. Microbiol.">
        <title>The Global Catalogue of Microorganisms (GCM) 10K type strain sequencing project: providing services to taxonomists for standard genome sequencing and annotation.</title>
        <authorList>
            <consortium name="The Broad Institute Genomics Platform"/>
            <consortium name="The Broad Institute Genome Sequencing Center for Infectious Disease"/>
            <person name="Wu L."/>
            <person name="Ma J."/>
        </authorList>
    </citation>
    <scope>NUCLEOTIDE SEQUENCE [LARGE SCALE GENOMIC DNA]</scope>
    <source>
        <strain evidence="12">KCTC 42730</strain>
    </source>
</reference>
<dbReference type="InterPro" id="IPR036097">
    <property type="entry name" value="HisK_dim/P_sf"/>
</dbReference>
<feature type="domain" description="Response regulatory" evidence="10">
    <location>
        <begin position="481"/>
        <end position="598"/>
    </location>
</feature>
<evidence type="ECO:0000256" key="7">
    <source>
        <dbReference type="SAM" id="Coils"/>
    </source>
</evidence>
<feature type="transmembrane region" description="Helical" evidence="8">
    <location>
        <begin position="38"/>
        <end position="56"/>
    </location>
</feature>
<evidence type="ECO:0000313" key="11">
    <source>
        <dbReference type="EMBL" id="MFC3033606.1"/>
    </source>
</evidence>
<dbReference type="PROSITE" id="PS50110">
    <property type="entry name" value="RESPONSE_REGULATORY"/>
    <property type="match status" value="1"/>
</dbReference>
<dbReference type="PROSITE" id="PS50109">
    <property type="entry name" value="HIS_KIN"/>
    <property type="match status" value="1"/>
</dbReference>
<dbReference type="Gene3D" id="3.30.565.10">
    <property type="entry name" value="Histidine kinase-like ATPase, C-terminal domain"/>
    <property type="match status" value="1"/>
</dbReference>
<feature type="transmembrane region" description="Helical" evidence="8">
    <location>
        <begin position="154"/>
        <end position="175"/>
    </location>
</feature>
<dbReference type="SUPFAM" id="SSF47384">
    <property type="entry name" value="Homodimeric domain of signal transducing histidine kinase"/>
    <property type="match status" value="1"/>
</dbReference>
<accession>A0ABV7CM09</accession>
<comment type="caution">
    <text evidence="11">The sequence shown here is derived from an EMBL/GenBank/DDBJ whole genome shotgun (WGS) entry which is preliminary data.</text>
</comment>
<keyword evidence="8" id="KW-0812">Transmembrane</keyword>
<dbReference type="InterPro" id="IPR005467">
    <property type="entry name" value="His_kinase_dom"/>
</dbReference>
<dbReference type="SMART" id="SM00388">
    <property type="entry name" value="HisKA"/>
    <property type="match status" value="1"/>
</dbReference>
<dbReference type="EMBL" id="JBHRSD010000023">
    <property type="protein sequence ID" value="MFC3033606.1"/>
    <property type="molecule type" value="Genomic_DNA"/>
</dbReference>
<keyword evidence="12" id="KW-1185">Reference proteome</keyword>
<evidence type="ECO:0000256" key="4">
    <source>
        <dbReference type="ARBA" id="ARBA00022679"/>
    </source>
</evidence>
<dbReference type="PANTHER" id="PTHR43047">
    <property type="entry name" value="TWO-COMPONENT HISTIDINE PROTEIN KINASE"/>
    <property type="match status" value="1"/>
</dbReference>
<comment type="catalytic activity">
    <reaction evidence="1">
        <text>ATP + protein L-histidine = ADP + protein N-phospho-L-histidine.</text>
        <dbReference type="EC" id="2.7.13.3"/>
    </reaction>
</comment>
<dbReference type="Proteomes" id="UP001595453">
    <property type="component" value="Unassembled WGS sequence"/>
</dbReference>
<gene>
    <name evidence="11" type="ORF">ACFOEE_13850</name>
</gene>
<evidence type="ECO:0000256" key="1">
    <source>
        <dbReference type="ARBA" id="ARBA00000085"/>
    </source>
</evidence>
<feature type="transmembrane region" description="Helical" evidence="8">
    <location>
        <begin position="6"/>
        <end position="26"/>
    </location>
</feature>
<dbReference type="InterPro" id="IPR001789">
    <property type="entry name" value="Sig_transdc_resp-reg_receiver"/>
</dbReference>
<dbReference type="GO" id="GO:0016301">
    <property type="term" value="F:kinase activity"/>
    <property type="evidence" value="ECO:0007669"/>
    <property type="project" value="UniProtKB-KW"/>
</dbReference>
<proteinExistence type="predicted"/>
<feature type="domain" description="Histidine kinase" evidence="9">
    <location>
        <begin position="238"/>
        <end position="458"/>
    </location>
</feature>
<feature type="coiled-coil region" evidence="7">
    <location>
        <begin position="665"/>
        <end position="692"/>
    </location>
</feature>
<sequence length="716" mass="79302">MKDLSLVHFVIALCSAVSAAFLWLNWRIHYNLSGTKAWALYGICLTTGNVLLALQAQLPSEFAIVFANLLIFTCSYFFASGTAEFYRQPMPDKMWMALMAVCIPIGVWYTLVESNILVRLTLNYVVSSVSLFIALRAILAATRTQQRSLAEHGFMFAIWLIWGALTARMVLLGGFNAGDTVLATTQANQVFTIIIAIVPLIASYSMCLLCSGRRESMLSALQAKSEFDAKRKSRFLAMLSHELRTPLNAIVGHANMLKRVPHEPAKHRQLCDIIENAAVSLADLANQVLLQAKGEQQQSRSHVLSLSNLLEPLFTLLRPLAEQKGLQFSYQIAPAYQSMRFVLEREPLQLVIKNLLSNAIKYTEQGHILLTVNCEEFNGEKPLLTFTVSDTGPGISPAMLDKLFDPFVTGGAEESIADGAGLGLALCQQLLSNMNTRMQVESIVGEGSCFRFTIHAEIAHEPTSAAVVTHPKFTSVQGECAVLVIEDVELNQKVIAHYLQQAHCRFHIAASLAQATQQLQKTAFDVVLLDMRLPDGHGLEWLAKVVPNLKLMSQPVFVALTGDVSAADRYAYQQAGIIACLDKPIEPQALYSLLRQILGEVPHLFNSLLDTQVIDQLLRAVESQYLHTKLMYLSDTYDYELAQLQGLADIEAHEALAEKLNRLANESAALGMRELAQQLTALEQQVKATQDVDWHALHQCARGSIQELQAYCYRVA</sequence>
<dbReference type="InterPro" id="IPR036890">
    <property type="entry name" value="HATPase_C_sf"/>
</dbReference>
<dbReference type="CDD" id="cd00082">
    <property type="entry name" value="HisKA"/>
    <property type="match status" value="1"/>
</dbReference>
<dbReference type="PRINTS" id="PR00344">
    <property type="entry name" value="BCTRLSENSOR"/>
</dbReference>
<evidence type="ECO:0000256" key="6">
    <source>
        <dbReference type="PROSITE-ProRule" id="PRU00169"/>
    </source>
</evidence>
<evidence type="ECO:0000313" key="12">
    <source>
        <dbReference type="Proteomes" id="UP001595453"/>
    </source>
</evidence>
<dbReference type="EC" id="2.7.13.3" evidence="2"/>
<keyword evidence="3 6" id="KW-0597">Phosphoprotein</keyword>
<feature type="transmembrane region" description="Helical" evidence="8">
    <location>
        <begin position="124"/>
        <end position="142"/>
    </location>
</feature>
<dbReference type="CDD" id="cd17546">
    <property type="entry name" value="REC_hyHK_CKI1_RcsC-like"/>
    <property type="match status" value="1"/>
</dbReference>
<keyword evidence="8" id="KW-1133">Transmembrane helix</keyword>
<feature type="transmembrane region" description="Helical" evidence="8">
    <location>
        <begin position="62"/>
        <end position="83"/>
    </location>
</feature>
<keyword evidence="7" id="KW-0175">Coiled coil</keyword>
<keyword evidence="5 11" id="KW-0418">Kinase</keyword>
<protein>
    <recommendedName>
        <fullName evidence="2">histidine kinase</fullName>
        <ecNumber evidence="2">2.7.13.3</ecNumber>
    </recommendedName>
</protein>
<dbReference type="InterPro" id="IPR003661">
    <property type="entry name" value="HisK_dim/P_dom"/>
</dbReference>
<keyword evidence="4" id="KW-0808">Transferase</keyword>
<dbReference type="InterPro" id="IPR011006">
    <property type="entry name" value="CheY-like_superfamily"/>
</dbReference>
<dbReference type="RefSeq" id="WP_377125293.1">
    <property type="nucleotide sequence ID" value="NZ_JBHRSD010000023.1"/>
</dbReference>
<evidence type="ECO:0000259" key="10">
    <source>
        <dbReference type="PROSITE" id="PS50110"/>
    </source>
</evidence>
<evidence type="ECO:0000256" key="2">
    <source>
        <dbReference type="ARBA" id="ARBA00012438"/>
    </source>
</evidence>
<dbReference type="Gene3D" id="1.10.287.130">
    <property type="match status" value="1"/>
</dbReference>
<dbReference type="SMART" id="SM00387">
    <property type="entry name" value="HATPase_c"/>
    <property type="match status" value="1"/>
</dbReference>
<dbReference type="InterPro" id="IPR003594">
    <property type="entry name" value="HATPase_dom"/>
</dbReference>
<dbReference type="SUPFAM" id="SSF55874">
    <property type="entry name" value="ATPase domain of HSP90 chaperone/DNA topoisomerase II/histidine kinase"/>
    <property type="match status" value="1"/>
</dbReference>
<evidence type="ECO:0000256" key="5">
    <source>
        <dbReference type="ARBA" id="ARBA00022777"/>
    </source>
</evidence>
<evidence type="ECO:0000256" key="8">
    <source>
        <dbReference type="SAM" id="Phobius"/>
    </source>
</evidence>
<organism evidence="11 12">
    <name type="scientific">Pseudoalteromonas fenneropenaei</name>
    <dbReference type="NCBI Taxonomy" id="1737459"/>
    <lineage>
        <taxon>Bacteria</taxon>
        <taxon>Pseudomonadati</taxon>
        <taxon>Pseudomonadota</taxon>
        <taxon>Gammaproteobacteria</taxon>
        <taxon>Alteromonadales</taxon>
        <taxon>Pseudoalteromonadaceae</taxon>
        <taxon>Pseudoalteromonas</taxon>
    </lineage>
</organism>